<dbReference type="Gene3D" id="3.40.190.10">
    <property type="entry name" value="Periplasmic binding protein-like II"/>
    <property type="match status" value="2"/>
</dbReference>
<evidence type="ECO:0000313" key="4">
    <source>
        <dbReference type="EMBL" id="MBO0453505.1"/>
    </source>
</evidence>
<dbReference type="PANTHER" id="PTHR35841:SF1">
    <property type="entry name" value="PHOSPHONATES-BINDING PERIPLASMIC PROTEIN"/>
    <property type="match status" value="1"/>
</dbReference>
<accession>A0ABS3HJ67</accession>
<dbReference type="Pfam" id="PF12974">
    <property type="entry name" value="Phosphonate-bd"/>
    <property type="match status" value="1"/>
</dbReference>
<reference evidence="4 5" key="1">
    <citation type="submission" date="2021-03" db="EMBL/GenBank/DDBJ databases">
        <title>Enterococcal diversity collection.</title>
        <authorList>
            <person name="Gilmore M.S."/>
            <person name="Schwartzman J."/>
            <person name="Van Tyne D."/>
            <person name="Martin M."/>
            <person name="Earl A.M."/>
            <person name="Manson A.L."/>
            <person name="Straub T."/>
            <person name="Salamzade R."/>
            <person name="Saavedra J."/>
            <person name="Lebreton F."/>
            <person name="Prichula J."/>
            <person name="Schaufler K."/>
            <person name="Gaca A."/>
            <person name="Sgardioli B."/>
            <person name="Wagenaar J."/>
            <person name="Strong T."/>
        </authorList>
    </citation>
    <scope>NUCLEOTIDE SEQUENCE [LARGE SCALE GENOMIC DNA]</scope>
    <source>
        <strain evidence="4 5">MJM16</strain>
    </source>
</reference>
<dbReference type="SUPFAM" id="SSF53850">
    <property type="entry name" value="Periplasmic binding protein-like II"/>
    <property type="match status" value="1"/>
</dbReference>
<name>A0ABS3HJ67_9ENTE</name>
<proteinExistence type="inferred from homology"/>
<evidence type="ECO:0000256" key="3">
    <source>
        <dbReference type="SAM" id="SignalP"/>
    </source>
</evidence>
<dbReference type="PANTHER" id="PTHR35841">
    <property type="entry name" value="PHOSPHONATES-BINDING PERIPLASMIC PROTEIN"/>
    <property type="match status" value="1"/>
</dbReference>
<sequence>MKKIFSKMILAMVAALAVTGLAGCGKDDGATAEQKKDTPMKVIFYPSESAAEFEKSRDALKDILSEATGRKVKIVTTTDYNIVIESISNGQADLALMGAEGYIQANKKNPDVKAILTNSGASGTLEDALYYSFIAVKEENEKEYETGDGYTIDPIKGRTFSFVSNSSTSGFKVPSNAIVKEFDLENSDELINEGKFFDKVLFGGSHQGSAVNLLKGDADAAAFMNLPQYFKVADGEENKAGMLYQVKDDAEAPFDTVRGEKARIIQSTPVLNAPIVANTKVMSQKEIDKVIEVLTSKEVSDNEEIFAPEDAEQAALFVKEGDERFLEVDDKFYDPIRELSK</sequence>
<dbReference type="EMBL" id="JAFLVR010000035">
    <property type="protein sequence ID" value="MBO0453505.1"/>
    <property type="molecule type" value="Genomic_DNA"/>
</dbReference>
<organism evidence="4 5">
    <name type="scientific">Candidatus Enterococcus murrayae</name>
    <dbReference type="NCBI Taxonomy" id="2815321"/>
    <lineage>
        <taxon>Bacteria</taxon>
        <taxon>Bacillati</taxon>
        <taxon>Bacillota</taxon>
        <taxon>Bacilli</taxon>
        <taxon>Lactobacillales</taxon>
        <taxon>Enterococcaceae</taxon>
        <taxon>Enterococcus</taxon>
    </lineage>
</organism>
<dbReference type="PROSITE" id="PS51257">
    <property type="entry name" value="PROKAR_LIPOPROTEIN"/>
    <property type="match status" value="1"/>
</dbReference>
<comment type="similarity">
    <text evidence="1">Belongs to the phosphate/phosphite/phosphonate binding protein family.</text>
</comment>
<dbReference type="NCBIfam" id="TIGR01098">
    <property type="entry name" value="3A0109s03R"/>
    <property type="match status" value="1"/>
</dbReference>
<evidence type="ECO:0000256" key="1">
    <source>
        <dbReference type="ARBA" id="ARBA00007162"/>
    </source>
</evidence>
<gene>
    <name evidence="4" type="primary">phnD</name>
    <name evidence="4" type="ORF">JZO85_14665</name>
</gene>
<evidence type="ECO:0000256" key="2">
    <source>
        <dbReference type="ARBA" id="ARBA00022729"/>
    </source>
</evidence>
<comment type="caution">
    <text evidence="4">The sequence shown here is derived from an EMBL/GenBank/DDBJ whole genome shotgun (WGS) entry which is preliminary data.</text>
</comment>
<feature type="chain" id="PRO_5045247865" evidence="3">
    <location>
        <begin position="23"/>
        <end position="341"/>
    </location>
</feature>
<feature type="signal peptide" evidence="3">
    <location>
        <begin position="1"/>
        <end position="22"/>
    </location>
</feature>
<keyword evidence="5" id="KW-1185">Reference proteome</keyword>
<evidence type="ECO:0000313" key="5">
    <source>
        <dbReference type="Proteomes" id="UP000664495"/>
    </source>
</evidence>
<dbReference type="InterPro" id="IPR005770">
    <property type="entry name" value="PhnD"/>
</dbReference>
<dbReference type="Proteomes" id="UP000664495">
    <property type="component" value="Unassembled WGS sequence"/>
</dbReference>
<protein>
    <submittedName>
        <fullName evidence="4">Phosphate/phosphite/phosphonate ABC transporter substrate-binding protein</fullName>
    </submittedName>
</protein>
<keyword evidence="2 3" id="KW-0732">Signal</keyword>